<protein>
    <submittedName>
        <fullName evidence="1">Transposase</fullName>
    </submittedName>
</protein>
<organism evidence="1 2">
    <name type="scientific">Sinorhizobium alkalisoli</name>
    <dbReference type="NCBI Taxonomy" id="1752398"/>
    <lineage>
        <taxon>Bacteria</taxon>
        <taxon>Pseudomonadati</taxon>
        <taxon>Pseudomonadota</taxon>
        <taxon>Alphaproteobacteria</taxon>
        <taxon>Hyphomicrobiales</taxon>
        <taxon>Rhizobiaceae</taxon>
        <taxon>Sinorhizobium/Ensifer group</taxon>
        <taxon>Sinorhizobium</taxon>
    </lineage>
</organism>
<proteinExistence type="predicted"/>
<dbReference type="EMBL" id="LYBW01000054">
    <property type="protein sequence ID" value="ODR91745.1"/>
    <property type="molecule type" value="Genomic_DNA"/>
</dbReference>
<reference evidence="2" key="1">
    <citation type="submission" date="2016-05" db="EMBL/GenBank/DDBJ databases">
        <authorList>
            <person name="Li Y."/>
        </authorList>
    </citation>
    <scope>NUCLEOTIDE SEQUENCE [LARGE SCALE GENOMIC DNA]</scope>
    <source>
        <strain evidence="2">YIC4027</strain>
    </source>
</reference>
<dbReference type="NCBIfam" id="NF047595">
    <property type="entry name" value="IS66_ISRel24_TnpA"/>
    <property type="match status" value="1"/>
</dbReference>
<dbReference type="GO" id="GO:0004803">
    <property type="term" value="F:transposase activity"/>
    <property type="evidence" value="ECO:0007669"/>
    <property type="project" value="InterPro"/>
</dbReference>
<dbReference type="AlphaFoldDB" id="A0A1E3VDY5"/>
<accession>A0A1E3VDY5</accession>
<dbReference type="GO" id="GO:0006313">
    <property type="term" value="P:DNA transposition"/>
    <property type="evidence" value="ECO:0007669"/>
    <property type="project" value="InterPro"/>
</dbReference>
<dbReference type="SUPFAM" id="SSF48295">
    <property type="entry name" value="TrpR-like"/>
    <property type="match status" value="1"/>
</dbReference>
<dbReference type="STRING" id="1752398.A8M32_08450"/>
<dbReference type="InterPro" id="IPR002514">
    <property type="entry name" value="Transposase_8"/>
</dbReference>
<evidence type="ECO:0000313" key="2">
    <source>
        <dbReference type="Proteomes" id="UP000094342"/>
    </source>
</evidence>
<dbReference type="Pfam" id="PF01527">
    <property type="entry name" value="HTH_Tnp_1"/>
    <property type="match status" value="1"/>
</dbReference>
<dbReference type="GO" id="GO:0043565">
    <property type="term" value="F:sequence-specific DNA binding"/>
    <property type="evidence" value="ECO:0007669"/>
    <property type="project" value="InterPro"/>
</dbReference>
<dbReference type="PANTHER" id="PTHR37936">
    <property type="entry name" value="TRANSPOSASE INSC FOR INSERTION ELEMENT IS2A-RELATED"/>
    <property type="match status" value="1"/>
</dbReference>
<dbReference type="Proteomes" id="UP000094342">
    <property type="component" value="Unassembled WGS sequence"/>
</dbReference>
<dbReference type="InterPro" id="IPR010921">
    <property type="entry name" value="Trp_repressor/repl_initiator"/>
</dbReference>
<evidence type="ECO:0000313" key="1">
    <source>
        <dbReference type="EMBL" id="ODR91745.1"/>
    </source>
</evidence>
<sequence length="112" mass="12061">MGHAVLLTGPERRRRWSLEDRAQILAEAFAPGAVVSEVARRFEVSTGLIYTWRRQALVQEAEPAFLPAKLVDSASSDAVEPAMAVDFPSGVKVRIGSAAPCDLAAAIMRALK</sequence>
<dbReference type="PANTHER" id="PTHR37936:SF3">
    <property type="entry name" value="TRANSPOSASE INSC FOR INSERTION ELEMENT IS2A-RELATED"/>
    <property type="match status" value="1"/>
</dbReference>
<keyword evidence="2" id="KW-1185">Reference proteome</keyword>
<name>A0A1E3VDY5_9HYPH</name>
<dbReference type="OrthoDB" id="9800877at2"/>
<comment type="caution">
    <text evidence="1">The sequence shown here is derived from an EMBL/GenBank/DDBJ whole genome shotgun (WGS) entry which is preliminary data.</text>
</comment>
<gene>
    <name evidence="1" type="ORF">A8M32_08450</name>
</gene>